<sequence>MGRNLTDTREVLGILSDFNEKALIEFVRFNHEFSEGTFLDVREEKEIDQLNVTEYINRYLAEKGIGINDLRSVGNKSLREELIKLLMEKSNLSLRGIAETLELNREMVRKLQVSKDLSP</sequence>
<dbReference type="EMBL" id="JAJHJB010000023">
    <property type="protein sequence ID" value="MCC5466795.1"/>
    <property type="molecule type" value="Genomic_DNA"/>
</dbReference>
<gene>
    <name evidence="1" type="ORF">LMF89_15720</name>
</gene>
<proteinExistence type="predicted"/>
<comment type="caution">
    <text evidence="1">The sequence shown here is derived from an EMBL/GenBank/DDBJ whole genome shotgun (WGS) entry which is preliminary data.</text>
</comment>
<dbReference type="Proteomes" id="UP001165492">
    <property type="component" value="Unassembled WGS sequence"/>
</dbReference>
<accession>A0ABS8HUN9</accession>
<evidence type="ECO:0000313" key="2">
    <source>
        <dbReference type="Proteomes" id="UP001165492"/>
    </source>
</evidence>
<reference evidence="1" key="1">
    <citation type="submission" date="2021-11" db="EMBL/GenBank/DDBJ databases">
        <title>Description of a new species Pelosinus isolated from the bottom sediments of Lake Baikal.</title>
        <authorList>
            <person name="Zakharyuk A."/>
        </authorList>
    </citation>
    <scope>NUCLEOTIDE SEQUENCE</scope>
    <source>
        <strain evidence="1">Bkl1</strain>
    </source>
</reference>
<evidence type="ECO:0000313" key="1">
    <source>
        <dbReference type="EMBL" id="MCC5466795.1"/>
    </source>
</evidence>
<organism evidence="1 2">
    <name type="scientific">Pelosinus baikalensis</name>
    <dbReference type="NCBI Taxonomy" id="2892015"/>
    <lineage>
        <taxon>Bacteria</taxon>
        <taxon>Bacillati</taxon>
        <taxon>Bacillota</taxon>
        <taxon>Negativicutes</taxon>
        <taxon>Selenomonadales</taxon>
        <taxon>Sporomusaceae</taxon>
        <taxon>Pelosinus</taxon>
    </lineage>
</organism>
<name>A0ABS8HUN9_9FIRM</name>
<keyword evidence="2" id="KW-1185">Reference proteome</keyword>
<dbReference type="RefSeq" id="WP_229535893.1">
    <property type="nucleotide sequence ID" value="NZ_JAJHJB010000023.1"/>
</dbReference>
<protein>
    <submittedName>
        <fullName evidence="1">Uncharacterized protein</fullName>
    </submittedName>
</protein>